<keyword evidence="3" id="KW-1133">Transmembrane helix</keyword>
<keyword evidence="3" id="KW-0472">Membrane</keyword>
<dbReference type="SUPFAM" id="SSF103473">
    <property type="entry name" value="MFS general substrate transporter"/>
    <property type="match status" value="1"/>
</dbReference>
<reference evidence="4 5" key="1">
    <citation type="journal article" date="2017" name="PLoS Biol.">
        <title>The sea cucumber genome provides insights into morphological evolution and visceral regeneration.</title>
        <authorList>
            <person name="Zhang X."/>
            <person name="Sun L."/>
            <person name="Yuan J."/>
            <person name="Sun Y."/>
            <person name="Gao Y."/>
            <person name="Zhang L."/>
            <person name="Li S."/>
            <person name="Dai H."/>
            <person name="Hamel J.F."/>
            <person name="Liu C."/>
            <person name="Yu Y."/>
            <person name="Liu S."/>
            <person name="Lin W."/>
            <person name="Guo K."/>
            <person name="Jin S."/>
            <person name="Xu P."/>
            <person name="Storey K.B."/>
            <person name="Huan P."/>
            <person name="Zhang T."/>
            <person name="Zhou Y."/>
            <person name="Zhang J."/>
            <person name="Lin C."/>
            <person name="Li X."/>
            <person name="Xing L."/>
            <person name="Huo D."/>
            <person name="Sun M."/>
            <person name="Wang L."/>
            <person name="Mercier A."/>
            <person name="Li F."/>
            <person name="Yang H."/>
            <person name="Xiang J."/>
        </authorList>
    </citation>
    <scope>NUCLEOTIDE SEQUENCE [LARGE SCALE GENOMIC DNA]</scope>
    <source>
        <strain evidence="4">Shaxun</strain>
        <tissue evidence="4">Muscle</tissue>
    </source>
</reference>
<feature type="transmembrane region" description="Helical" evidence="3">
    <location>
        <begin position="320"/>
        <end position="342"/>
    </location>
</feature>
<feature type="compositionally biased region" description="Polar residues" evidence="2">
    <location>
        <begin position="18"/>
        <end position="31"/>
    </location>
</feature>
<dbReference type="PANTHER" id="PTHR11388:SF100">
    <property type="entry name" value="SOLUTE CARRIER ORGANIC ANION TRANSPORTER FAMILY MEMBER 4A1"/>
    <property type="match status" value="1"/>
</dbReference>
<sequence>MSLDSGLDNPSYVETEKPSNANGNGNVTYHSNGGVGYSNKSNGDLVAHEVEGDEGTVTMRSPEKNGLPHEARLSTISGTSQTELVGKDEEIGTCGWMSFRPRAIQHLYGPRGFLLFLCIFVLAQSMTCNGFVYVVTSTLERRFNLSSTKSGAISSAYDFTVMAIVVFVTYFGEKGHKPMWLGVGAIIFGIGSWMFTLPHFLTGPYMYGTTFEDTCPLNTTALDESICTDEENLSRYYGFFIVAQVLHGFGSCSIYTHGQTYIYNNVKAGEASMYIGIFMAVSTFAPALGYILGALFLSIFTDITNDSVDITVTSPLWVGAWWIGFIISGSLSLLVSIPLFAFPRNLPGWKEAELDRVNTAQAGSDFSMKAGFEGSIKISKSCLEFG</sequence>
<comment type="caution">
    <text evidence="4">The sequence shown here is derived from an EMBL/GenBank/DDBJ whole genome shotgun (WGS) entry which is preliminary data.</text>
</comment>
<evidence type="ECO:0000256" key="1">
    <source>
        <dbReference type="ARBA" id="ARBA00023157"/>
    </source>
</evidence>
<dbReference type="GO" id="GO:0043252">
    <property type="term" value="P:sodium-independent organic anion transport"/>
    <property type="evidence" value="ECO:0007669"/>
    <property type="project" value="TreeGrafter"/>
</dbReference>
<dbReference type="GO" id="GO:0016323">
    <property type="term" value="C:basolateral plasma membrane"/>
    <property type="evidence" value="ECO:0007669"/>
    <property type="project" value="TreeGrafter"/>
</dbReference>
<evidence type="ECO:0000313" key="4">
    <source>
        <dbReference type="EMBL" id="PIK57274.1"/>
    </source>
</evidence>
<feature type="transmembrane region" description="Helical" evidence="3">
    <location>
        <begin position="112"/>
        <end position="135"/>
    </location>
</feature>
<feature type="transmembrane region" description="Helical" evidence="3">
    <location>
        <begin position="277"/>
        <end position="300"/>
    </location>
</feature>
<feature type="transmembrane region" description="Helical" evidence="3">
    <location>
        <begin position="236"/>
        <end position="256"/>
    </location>
</feature>
<organism evidence="4 5">
    <name type="scientific">Stichopus japonicus</name>
    <name type="common">Sea cucumber</name>
    <dbReference type="NCBI Taxonomy" id="307972"/>
    <lineage>
        <taxon>Eukaryota</taxon>
        <taxon>Metazoa</taxon>
        <taxon>Echinodermata</taxon>
        <taxon>Eleutherozoa</taxon>
        <taxon>Echinozoa</taxon>
        <taxon>Holothuroidea</taxon>
        <taxon>Aspidochirotacea</taxon>
        <taxon>Aspidochirotida</taxon>
        <taxon>Stichopodidae</taxon>
        <taxon>Apostichopus</taxon>
    </lineage>
</organism>
<dbReference type="PANTHER" id="PTHR11388">
    <property type="entry name" value="ORGANIC ANION TRANSPORTER"/>
    <property type="match status" value="1"/>
</dbReference>
<feature type="region of interest" description="Disordered" evidence="2">
    <location>
        <begin position="1"/>
        <end position="33"/>
    </location>
</feature>
<dbReference type="Proteomes" id="UP000230750">
    <property type="component" value="Unassembled WGS sequence"/>
</dbReference>
<dbReference type="EMBL" id="MRZV01000148">
    <property type="protein sequence ID" value="PIK57274.1"/>
    <property type="molecule type" value="Genomic_DNA"/>
</dbReference>
<dbReference type="Pfam" id="PF03137">
    <property type="entry name" value="OATP"/>
    <property type="match status" value="1"/>
</dbReference>
<evidence type="ECO:0000256" key="3">
    <source>
        <dbReference type="SAM" id="Phobius"/>
    </source>
</evidence>
<dbReference type="STRING" id="307972.A0A2G8LAM5"/>
<keyword evidence="3" id="KW-0812">Transmembrane</keyword>
<dbReference type="GO" id="GO:0015347">
    <property type="term" value="F:sodium-independent organic anion transmembrane transporter activity"/>
    <property type="evidence" value="ECO:0007669"/>
    <property type="project" value="TreeGrafter"/>
</dbReference>
<keyword evidence="1" id="KW-1015">Disulfide bond</keyword>
<gene>
    <name evidence="4" type="ORF">BSL78_05844</name>
</gene>
<dbReference type="AlphaFoldDB" id="A0A2G8LAM5"/>
<accession>A0A2G8LAM5</accession>
<keyword evidence="5" id="KW-1185">Reference proteome</keyword>
<evidence type="ECO:0000313" key="5">
    <source>
        <dbReference type="Proteomes" id="UP000230750"/>
    </source>
</evidence>
<dbReference type="Gene3D" id="1.20.1250.20">
    <property type="entry name" value="MFS general substrate transporter like domains"/>
    <property type="match status" value="1"/>
</dbReference>
<protein>
    <submittedName>
        <fullName evidence="4">Putative solute carrier organic anion transporter family member 4A1</fullName>
    </submittedName>
</protein>
<feature type="transmembrane region" description="Helical" evidence="3">
    <location>
        <begin position="179"/>
        <end position="201"/>
    </location>
</feature>
<dbReference type="InterPro" id="IPR004156">
    <property type="entry name" value="OATP"/>
</dbReference>
<proteinExistence type="predicted"/>
<evidence type="ECO:0000256" key="2">
    <source>
        <dbReference type="SAM" id="MobiDB-lite"/>
    </source>
</evidence>
<feature type="transmembrane region" description="Helical" evidence="3">
    <location>
        <begin position="155"/>
        <end position="172"/>
    </location>
</feature>
<dbReference type="InterPro" id="IPR036259">
    <property type="entry name" value="MFS_trans_sf"/>
</dbReference>
<name>A0A2G8LAM5_STIJA</name>
<dbReference type="OrthoDB" id="5062115at2759"/>